<feature type="non-terminal residue" evidence="1">
    <location>
        <position position="24"/>
    </location>
</feature>
<dbReference type="AlphaFoldDB" id="A0A0F9B4P7"/>
<accession>A0A0F9B4P7</accession>
<sequence>MKKILIALIVLVLSASICFAVGQS</sequence>
<proteinExistence type="predicted"/>
<protein>
    <submittedName>
        <fullName evidence="1">Uncharacterized protein</fullName>
    </submittedName>
</protein>
<organism evidence="1">
    <name type="scientific">marine sediment metagenome</name>
    <dbReference type="NCBI Taxonomy" id="412755"/>
    <lineage>
        <taxon>unclassified sequences</taxon>
        <taxon>metagenomes</taxon>
        <taxon>ecological metagenomes</taxon>
    </lineage>
</organism>
<name>A0A0F9B4P7_9ZZZZ</name>
<dbReference type="EMBL" id="LAZR01042759">
    <property type="protein sequence ID" value="KKL08742.1"/>
    <property type="molecule type" value="Genomic_DNA"/>
</dbReference>
<gene>
    <name evidence="1" type="ORF">LCGC14_2572830</name>
</gene>
<evidence type="ECO:0000313" key="1">
    <source>
        <dbReference type="EMBL" id="KKL08742.1"/>
    </source>
</evidence>
<comment type="caution">
    <text evidence="1">The sequence shown here is derived from an EMBL/GenBank/DDBJ whole genome shotgun (WGS) entry which is preliminary data.</text>
</comment>
<reference evidence="1" key="1">
    <citation type="journal article" date="2015" name="Nature">
        <title>Complex archaea that bridge the gap between prokaryotes and eukaryotes.</title>
        <authorList>
            <person name="Spang A."/>
            <person name="Saw J.H."/>
            <person name="Jorgensen S.L."/>
            <person name="Zaremba-Niedzwiedzka K."/>
            <person name="Martijn J."/>
            <person name="Lind A.E."/>
            <person name="van Eijk R."/>
            <person name="Schleper C."/>
            <person name="Guy L."/>
            <person name="Ettema T.J."/>
        </authorList>
    </citation>
    <scope>NUCLEOTIDE SEQUENCE</scope>
</reference>